<proteinExistence type="predicted"/>
<feature type="compositionally biased region" description="Basic and acidic residues" evidence="1">
    <location>
        <begin position="8"/>
        <end position="25"/>
    </location>
</feature>
<evidence type="ECO:0000256" key="1">
    <source>
        <dbReference type="SAM" id="MobiDB-lite"/>
    </source>
</evidence>
<dbReference type="EMBL" id="JAVIJP010000032">
    <property type="protein sequence ID" value="KAL3631871.1"/>
    <property type="molecule type" value="Genomic_DNA"/>
</dbReference>
<feature type="region of interest" description="Disordered" evidence="1">
    <location>
        <begin position="119"/>
        <end position="204"/>
    </location>
</feature>
<evidence type="ECO:0000313" key="4">
    <source>
        <dbReference type="EMBL" id="KAL3631871.1"/>
    </source>
</evidence>
<dbReference type="Pfam" id="PF04783">
    <property type="entry name" value="DUF630"/>
    <property type="match status" value="1"/>
</dbReference>
<name>A0ABD3CSP9_9LAMI</name>
<feature type="compositionally biased region" description="Acidic residues" evidence="1">
    <location>
        <begin position="135"/>
        <end position="146"/>
    </location>
</feature>
<organism evidence="4 5">
    <name type="scientific">Castilleja foliolosa</name>
    <dbReference type="NCBI Taxonomy" id="1961234"/>
    <lineage>
        <taxon>Eukaryota</taxon>
        <taxon>Viridiplantae</taxon>
        <taxon>Streptophyta</taxon>
        <taxon>Embryophyta</taxon>
        <taxon>Tracheophyta</taxon>
        <taxon>Spermatophyta</taxon>
        <taxon>Magnoliopsida</taxon>
        <taxon>eudicotyledons</taxon>
        <taxon>Gunneridae</taxon>
        <taxon>Pentapetalae</taxon>
        <taxon>asterids</taxon>
        <taxon>lamiids</taxon>
        <taxon>Lamiales</taxon>
        <taxon>Orobanchaceae</taxon>
        <taxon>Pedicularideae</taxon>
        <taxon>Castillejinae</taxon>
        <taxon>Castilleja</taxon>
    </lineage>
</organism>
<feature type="domain" description="DUF630" evidence="3">
    <location>
        <begin position="1"/>
        <end position="59"/>
    </location>
</feature>
<feature type="compositionally biased region" description="Pro residues" evidence="1">
    <location>
        <begin position="85"/>
        <end position="104"/>
    </location>
</feature>
<comment type="caution">
    <text evidence="4">The sequence shown here is derived from an EMBL/GenBank/DDBJ whole genome shotgun (WGS) entry which is preliminary data.</text>
</comment>
<gene>
    <name evidence="4" type="ORF">CASFOL_024855</name>
</gene>
<dbReference type="AlphaFoldDB" id="A0ABD3CSP9"/>
<protein>
    <recommendedName>
        <fullName evidence="6">DUF632 domain-containing protein</fullName>
    </recommendedName>
</protein>
<feature type="compositionally biased region" description="Low complexity" evidence="1">
    <location>
        <begin position="72"/>
        <end position="84"/>
    </location>
</feature>
<feature type="region of interest" description="Disordered" evidence="1">
    <location>
        <begin position="72"/>
        <end position="107"/>
    </location>
</feature>
<sequence>MGCAQSKIENEETVNRCKERKQHMEHAVTARNKFAAAHSSHAMSLKNTGAALSDYAQGEVIYPSAAAAASVASNGPSTSAAGGASPPPPLPPYENFPLPPPPLPASFTTVSPLQRASTMPEFAIPRPENKHSDPIIEEEDEEDMEMEINHSLKRRSKSGGRGGVPPPEVVEDEVLHQPPPKIDPRNRQQHHQPPPPLENSSWPDYFFSMENVPGPTLAEVDESRAEKEEIERKVFEERSRRREMDAKSEKVEKVTEEVLETMTEFPPQPPPPEEAMATAKPVKRVSKQGVPAEGKMKGVGSSNVNLLQIFVDLDDCFLKASESAHEVSRMLEATRLHYHSNFADKRGNINHSERVMRVITWNRSFRGLPNNDDAVDDFDSEEQETHATVLDKMLAWEKKLYDEVKTGEMMKHEYQKKVSSLNKLKKRGSNTGSLEKMKAAVSHLHTRYIVDMQSMDSTVSEINRLRDDQLYPKLVSLVDG</sequence>
<reference evidence="5" key="1">
    <citation type="journal article" date="2024" name="IScience">
        <title>Strigolactones Initiate the Formation of Haustorium-like Structures in Castilleja.</title>
        <authorList>
            <person name="Buerger M."/>
            <person name="Peterson D."/>
            <person name="Chory J."/>
        </authorList>
    </citation>
    <scope>NUCLEOTIDE SEQUENCE [LARGE SCALE GENOMIC DNA]</scope>
</reference>
<evidence type="ECO:0008006" key="6">
    <source>
        <dbReference type="Google" id="ProtNLM"/>
    </source>
</evidence>
<dbReference type="PANTHER" id="PTHR21450:SF59">
    <property type="entry name" value="PROTEIN, PUTATIVE_ 48652-45869-RELATED"/>
    <property type="match status" value="1"/>
</dbReference>
<keyword evidence="5" id="KW-1185">Reference proteome</keyword>
<dbReference type="Pfam" id="PF04782">
    <property type="entry name" value="DUF632"/>
    <property type="match status" value="1"/>
</dbReference>
<evidence type="ECO:0000313" key="5">
    <source>
        <dbReference type="Proteomes" id="UP001632038"/>
    </source>
</evidence>
<feature type="domain" description="DUF632" evidence="2">
    <location>
        <begin position="306"/>
        <end position="480"/>
    </location>
</feature>
<evidence type="ECO:0000259" key="3">
    <source>
        <dbReference type="Pfam" id="PF04783"/>
    </source>
</evidence>
<dbReference type="InterPro" id="IPR006868">
    <property type="entry name" value="DUF630"/>
</dbReference>
<feature type="region of interest" description="Disordered" evidence="1">
    <location>
        <begin position="1"/>
        <end position="25"/>
    </location>
</feature>
<evidence type="ECO:0000259" key="2">
    <source>
        <dbReference type="Pfam" id="PF04782"/>
    </source>
</evidence>
<dbReference type="InterPro" id="IPR006867">
    <property type="entry name" value="DUF632"/>
</dbReference>
<dbReference type="PANTHER" id="PTHR21450">
    <property type="entry name" value="PROTEIN ALTERED PHOSPHATE STARVATION RESPONSE 1"/>
    <property type="match status" value="1"/>
</dbReference>
<accession>A0ABD3CSP9</accession>
<dbReference type="Proteomes" id="UP001632038">
    <property type="component" value="Unassembled WGS sequence"/>
</dbReference>